<organism evidence="1 2">
    <name type="scientific">Zarea fungicola</name>
    <dbReference type="NCBI Taxonomy" id="93591"/>
    <lineage>
        <taxon>Eukaryota</taxon>
        <taxon>Fungi</taxon>
        <taxon>Dikarya</taxon>
        <taxon>Ascomycota</taxon>
        <taxon>Pezizomycotina</taxon>
        <taxon>Sordariomycetes</taxon>
        <taxon>Hypocreomycetidae</taxon>
        <taxon>Hypocreales</taxon>
        <taxon>Cordycipitaceae</taxon>
        <taxon>Zarea</taxon>
    </lineage>
</organism>
<reference evidence="1" key="1">
    <citation type="submission" date="2022-08" db="EMBL/GenBank/DDBJ databases">
        <title>Genome Sequence of Lecanicillium fungicola.</title>
        <authorList>
            <person name="Buettner E."/>
        </authorList>
    </citation>
    <scope>NUCLEOTIDE SEQUENCE</scope>
    <source>
        <strain evidence="1">Babe33</strain>
    </source>
</reference>
<keyword evidence="2" id="KW-1185">Reference proteome</keyword>
<comment type="caution">
    <text evidence="1">The sequence shown here is derived from an EMBL/GenBank/DDBJ whole genome shotgun (WGS) entry which is preliminary data.</text>
</comment>
<evidence type="ECO:0000313" key="1">
    <source>
        <dbReference type="EMBL" id="KAJ2970597.1"/>
    </source>
</evidence>
<evidence type="ECO:0000313" key="2">
    <source>
        <dbReference type="Proteomes" id="UP001143910"/>
    </source>
</evidence>
<sequence length="74" mass="8732">MQESEADYIGLIMMAKAGYDPQQAVEYWQRMKAVHDEDDKGDPEHLRTHPLYEKRISNVKNWITQALAKREEIN</sequence>
<name>A0ACC1MUB2_9HYPO</name>
<gene>
    <name evidence="1" type="ORF">NQ176_g8114</name>
</gene>
<dbReference type="Proteomes" id="UP001143910">
    <property type="component" value="Unassembled WGS sequence"/>
</dbReference>
<proteinExistence type="predicted"/>
<protein>
    <submittedName>
        <fullName evidence="1">Uncharacterized protein</fullName>
    </submittedName>
</protein>
<dbReference type="EMBL" id="JANJQO010001506">
    <property type="protein sequence ID" value="KAJ2970597.1"/>
    <property type="molecule type" value="Genomic_DNA"/>
</dbReference>
<accession>A0ACC1MUB2</accession>